<dbReference type="PANTHER" id="PTHR35123">
    <property type="entry name" value="OS07G0633900 PROTEIN-RELATED"/>
    <property type="match status" value="1"/>
</dbReference>
<evidence type="ECO:0000313" key="3">
    <source>
        <dbReference type="Proteomes" id="UP000825729"/>
    </source>
</evidence>
<organism evidence="2 3">
    <name type="scientific">Aristolochia fimbriata</name>
    <name type="common">White veined hardy Dutchman's pipe vine</name>
    <dbReference type="NCBI Taxonomy" id="158543"/>
    <lineage>
        <taxon>Eukaryota</taxon>
        <taxon>Viridiplantae</taxon>
        <taxon>Streptophyta</taxon>
        <taxon>Embryophyta</taxon>
        <taxon>Tracheophyta</taxon>
        <taxon>Spermatophyta</taxon>
        <taxon>Magnoliopsida</taxon>
        <taxon>Magnoliidae</taxon>
        <taxon>Piperales</taxon>
        <taxon>Aristolochiaceae</taxon>
        <taxon>Aristolochia</taxon>
    </lineage>
</organism>
<sequence length="135" mass="15486">MSDDVDEREKYSDPDPKDGLSTSGGADDPRRGKGSYYRNKFKRAKRMALFPFRKVKRLLSTTKKINSSSSDSHNRCYNLCFMPPPPTSLNSPIITIPHVTNEPARNQEFSYDFLKTLIEKNDFYCKECNVHTARG</sequence>
<dbReference type="Proteomes" id="UP000825729">
    <property type="component" value="Unassembled WGS sequence"/>
</dbReference>
<evidence type="ECO:0000256" key="1">
    <source>
        <dbReference type="SAM" id="MobiDB-lite"/>
    </source>
</evidence>
<name>A0AAV7FFP3_ARIFI</name>
<feature type="region of interest" description="Disordered" evidence="1">
    <location>
        <begin position="1"/>
        <end position="39"/>
    </location>
</feature>
<keyword evidence="3" id="KW-1185">Reference proteome</keyword>
<comment type="caution">
    <text evidence="2">The sequence shown here is derived from an EMBL/GenBank/DDBJ whole genome shotgun (WGS) entry which is preliminary data.</text>
</comment>
<accession>A0AAV7FFP3</accession>
<protein>
    <submittedName>
        <fullName evidence="2">Uncharacterized protein</fullName>
    </submittedName>
</protein>
<feature type="compositionally biased region" description="Basic and acidic residues" evidence="1">
    <location>
        <begin position="7"/>
        <end position="18"/>
    </location>
</feature>
<proteinExistence type="predicted"/>
<dbReference type="EMBL" id="JAINDJ010000002">
    <property type="protein sequence ID" value="KAG9460040.1"/>
    <property type="molecule type" value="Genomic_DNA"/>
</dbReference>
<dbReference type="AlphaFoldDB" id="A0AAV7FFP3"/>
<evidence type="ECO:0000313" key="2">
    <source>
        <dbReference type="EMBL" id="KAG9460040.1"/>
    </source>
</evidence>
<dbReference type="PANTHER" id="PTHR35123:SF2">
    <property type="entry name" value="UBIQUITIN CARBOXYL-TERMINAL HYDROLASE-LIKE PROTEIN"/>
    <property type="match status" value="1"/>
</dbReference>
<gene>
    <name evidence="2" type="ORF">H6P81_004548</name>
</gene>
<reference evidence="2 3" key="1">
    <citation type="submission" date="2021-07" db="EMBL/GenBank/DDBJ databases">
        <title>The Aristolochia fimbriata genome: insights into angiosperm evolution, floral development and chemical biosynthesis.</title>
        <authorList>
            <person name="Jiao Y."/>
        </authorList>
    </citation>
    <scope>NUCLEOTIDE SEQUENCE [LARGE SCALE GENOMIC DNA]</scope>
    <source>
        <strain evidence="2">IBCAS-2021</strain>
        <tissue evidence="2">Leaf</tissue>
    </source>
</reference>